<evidence type="ECO:0000259" key="3">
    <source>
        <dbReference type="Pfam" id="PF06155"/>
    </source>
</evidence>
<evidence type="ECO:0000313" key="5">
    <source>
        <dbReference type="Proteomes" id="UP000460298"/>
    </source>
</evidence>
<dbReference type="InterPro" id="IPR038492">
    <property type="entry name" value="GBBH-like_N_sf"/>
</dbReference>
<dbReference type="OrthoDB" id="9794178at2"/>
<dbReference type="EMBL" id="WBUI01000012">
    <property type="protein sequence ID" value="KAB2931738.1"/>
    <property type="molecule type" value="Genomic_DNA"/>
</dbReference>
<reference evidence="4 5" key="1">
    <citation type="submission" date="2019-10" db="EMBL/GenBank/DDBJ databases">
        <title>Extracellular Electron Transfer in a Candidatus Methanoperedens spp. Enrichment Culture.</title>
        <authorList>
            <person name="Berger S."/>
            <person name="Rangel Shaw D."/>
            <person name="Berben T."/>
            <person name="In 'T Zandt M."/>
            <person name="Frank J."/>
            <person name="Reimann J."/>
            <person name="Jetten M.S.M."/>
            <person name="Welte C.U."/>
        </authorList>
    </citation>
    <scope>NUCLEOTIDE SEQUENCE [LARGE SCALE GENOMIC DNA]</scope>
    <source>
        <strain evidence="4">SB12</strain>
    </source>
</reference>
<dbReference type="Gene3D" id="3.30.2020.30">
    <property type="match status" value="1"/>
</dbReference>
<dbReference type="PANTHER" id="PTHR35303:SF8">
    <property type="entry name" value="GAMMA-BUTYROBETAINE HYDROXYLASE-LIKE N-TERMINAL DOMAIN-CONTAINING PROTEIN"/>
    <property type="match status" value="1"/>
</dbReference>
<dbReference type="AlphaFoldDB" id="A0A833H0F2"/>
<protein>
    <submittedName>
        <fullName evidence="4">DUF971 domain-containing protein</fullName>
    </submittedName>
</protein>
<evidence type="ECO:0000313" key="4">
    <source>
        <dbReference type="EMBL" id="KAB2931738.1"/>
    </source>
</evidence>
<gene>
    <name evidence="4" type="ORF">F9K24_12455</name>
</gene>
<feature type="domain" description="Gamma-butyrobetaine hydroxylase-like N-terminal" evidence="3">
    <location>
        <begin position="16"/>
        <end position="96"/>
    </location>
</feature>
<sequence length="113" mass="12972">MSLYSMLETIPDQISFDEKNLHIRWKDGKECSYDLLRMRKMCPCAQCRGGHETTAKRVTGSIQEIQLRSFRKVGRYALSLLWSDGHDLGIYTYDSMRQSCDQGIPYTPAGEEG</sequence>
<organism evidence="4 5">
    <name type="scientific">Leptonema illini</name>
    <dbReference type="NCBI Taxonomy" id="183"/>
    <lineage>
        <taxon>Bacteria</taxon>
        <taxon>Pseudomonadati</taxon>
        <taxon>Spirochaetota</taxon>
        <taxon>Spirochaetia</taxon>
        <taxon>Leptospirales</taxon>
        <taxon>Leptospiraceae</taxon>
        <taxon>Leptonema</taxon>
    </lineage>
</organism>
<accession>A0A833H0F2</accession>
<evidence type="ECO:0000256" key="1">
    <source>
        <dbReference type="ARBA" id="ARBA00022723"/>
    </source>
</evidence>
<name>A0A833H0F2_9LEPT</name>
<proteinExistence type="predicted"/>
<keyword evidence="2" id="KW-0408">Iron</keyword>
<dbReference type="Proteomes" id="UP000460298">
    <property type="component" value="Unassembled WGS sequence"/>
</dbReference>
<dbReference type="Pfam" id="PF06155">
    <property type="entry name" value="GBBH-like_N"/>
    <property type="match status" value="1"/>
</dbReference>
<dbReference type="PANTHER" id="PTHR35303">
    <property type="entry name" value="OS02G0197800 PROTEIN"/>
    <property type="match status" value="1"/>
</dbReference>
<dbReference type="GO" id="GO:0046872">
    <property type="term" value="F:metal ion binding"/>
    <property type="evidence" value="ECO:0007669"/>
    <property type="project" value="UniProtKB-KW"/>
</dbReference>
<keyword evidence="1" id="KW-0479">Metal-binding</keyword>
<dbReference type="InterPro" id="IPR010376">
    <property type="entry name" value="GBBH-like_N"/>
</dbReference>
<evidence type="ECO:0000256" key="2">
    <source>
        <dbReference type="ARBA" id="ARBA00023004"/>
    </source>
</evidence>
<comment type="caution">
    <text evidence="4">The sequence shown here is derived from an EMBL/GenBank/DDBJ whole genome shotgun (WGS) entry which is preliminary data.</text>
</comment>